<accession>A0A5C2RSH6</accession>
<dbReference type="PANTHER" id="PTHR13298:SF11">
    <property type="entry name" value="RAPAMYCIN-INSENSITIVE COMPANION OF MTOR"/>
    <property type="match status" value="1"/>
</dbReference>
<dbReference type="Proteomes" id="UP000313359">
    <property type="component" value="Unassembled WGS sequence"/>
</dbReference>
<feature type="region of interest" description="Disordered" evidence="2">
    <location>
        <begin position="114"/>
        <end position="146"/>
    </location>
</feature>
<evidence type="ECO:0000259" key="3">
    <source>
        <dbReference type="SMART" id="SM00742"/>
    </source>
</evidence>
<dbReference type="EMBL" id="ML122303">
    <property type="protein sequence ID" value="RPD54648.1"/>
    <property type="molecule type" value="Genomic_DNA"/>
</dbReference>
<dbReference type="PANTHER" id="PTHR13298">
    <property type="entry name" value="CYTOSOLIC REGULATOR PIANISSIMO"/>
    <property type="match status" value="1"/>
</dbReference>
<dbReference type="InterPro" id="IPR011072">
    <property type="entry name" value="HR1_rho-bd"/>
</dbReference>
<comment type="similarity">
    <text evidence="1">Belongs to the RICTOR family.</text>
</comment>
<evidence type="ECO:0008006" key="9">
    <source>
        <dbReference type="Google" id="ProtNLM"/>
    </source>
</evidence>
<dbReference type="Pfam" id="PF02185">
    <property type="entry name" value="HR1"/>
    <property type="match status" value="1"/>
</dbReference>
<evidence type="ECO:0000259" key="4">
    <source>
        <dbReference type="SMART" id="SM01307"/>
    </source>
</evidence>
<feature type="domain" description="Rapamycin-insensitive companion of mTOR middle" evidence="4">
    <location>
        <begin position="670"/>
        <end position="894"/>
    </location>
</feature>
<evidence type="ECO:0000256" key="2">
    <source>
        <dbReference type="SAM" id="MobiDB-lite"/>
    </source>
</evidence>
<dbReference type="InterPro" id="IPR016024">
    <property type="entry name" value="ARM-type_fold"/>
</dbReference>
<feature type="compositionally biased region" description="Pro residues" evidence="2">
    <location>
        <begin position="1288"/>
        <end position="1306"/>
    </location>
</feature>
<dbReference type="OrthoDB" id="271111at2759"/>
<dbReference type="SMART" id="SM01303">
    <property type="entry name" value="RasGEF_N_2"/>
    <property type="match status" value="1"/>
</dbReference>
<feature type="region of interest" description="Disordered" evidence="2">
    <location>
        <begin position="636"/>
        <end position="656"/>
    </location>
</feature>
<dbReference type="SMART" id="SM01308">
    <property type="entry name" value="RICTOR_N"/>
    <property type="match status" value="1"/>
</dbReference>
<dbReference type="GO" id="GO:0038203">
    <property type="term" value="P:TORC2 signaling"/>
    <property type="evidence" value="ECO:0007669"/>
    <property type="project" value="TreeGrafter"/>
</dbReference>
<dbReference type="SUPFAM" id="SSF48371">
    <property type="entry name" value="ARM repeat"/>
    <property type="match status" value="1"/>
</dbReference>
<evidence type="ECO:0000259" key="6">
    <source>
        <dbReference type="SMART" id="SM01310"/>
    </source>
</evidence>
<dbReference type="InterPro" id="IPR028267">
    <property type="entry name" value="Pianissimo_N"/>
</dbReference>
<dbReference type="InterPro" id="IPR029452">
    <property type="entry name" value="RICTOR_V"/>
</dbReference>
<feature type="compositionally biased region" description="Low complexity" evidence="2">
    <location>
        <begin position="175"/>
        <end position="197"/>
    </location>
</feature>
<feature type="domain" description="REM-1" evidence="3">
    <location>
        <begin position="57"/>
        <end position="120"/>
    </location>
</feature>
<feature type="compositionally biased region" description="Polar residues" evidence="2">
    <location>
        <begin position="37"/>
        <end position="50"/>
    </location>
</feature>
<dbReference type="SMART" id="SM01307">
    <property type="entry name" value="RICTOR_M"/>
    <property type="match status" value="1"/>
</dbReference>
<feature type="domain" description="Rapamycin-insensitive companion of mTOR N-terminal" evidence="5">
    <location>
        <begin position="212"/>
        <end position="586"/>
    </location>
</feature>
<dbReference type="SMART" id="SM00742">
    <property type="entry name" value="Hr1"/>
    <property type="match status" value="1"/>
</dbReference>
<evidence type="ECO:0000259" key="5">
    <source>
        <dbReference type="SMART" id="SM01308"/>
    </source>
</evidence>
<evidence type="ECO:0000256" key="1">
    <source>
        <dbReference type="ARBA" id="ARBA00008878"/>
    </source>
</evidence>
<feature type="domain" description="Rapamycin-insensitive companion of mTOR" evidence="6">
    <location>
        <begin position="1064"/>
        <end position="1136"/>
    </location>
</feature>
<gene>
    <name evidence="7" type="ORF">L227DRAFT_580321</name>
</gene>
<feature type="compositionally biased region" description="Low complexity" evidence="2">
    <location>
        <begin position="1277"/>
        <end position="1287"/>
    </location>
</feature>
<feature type="compositionally biased region" description="Low complexity" evidence="2">
    <location>
        <begin position="19"/>
        <end position="36"/>
    </location>
</feature>
<feature type="region of interest" description="Disordered" evidence="2">
    <location>
        <begin position="175"/>
        <end position="202"/>
    </location>
</feature>
<dbReference type="Pfam" id="PF14663">
    <property type="entry name" value="RasGEF_N_2"/>
    <property type="match status" value="1"/>
</dbReference>
<feature type="region of interest" description="Disordered" evidence="2">
    <location>
        <begin position="1"/>
        <end position="53"/>
    </location>
</feature>
<name>A0A5C2RSH6_9APHY</name>
<dbReference type="STRING" id="1328759.A0A5C2RSH6"/>
<sequence>MPATAAEHHTNGSASVPRTSTDGGTNGTSTPTTGQSLPTQSWSTSDSTIAQDGDRDAQLQYLTDQLKVENRIKEGAENLLQMPLTDALRSEVELELATARQKIQSIQRSMEAFTGRGVRKRSNETTGGGKRKFTGQPLIPPTNWKEEGAERDDFRSAMHQANSAVKALLLLSRQHSHSHSNSSVSSPSTSPSTSTLPNPATATEAELNRARIETMNKLIGILQRNLRVRYELDVAEVVHAVLPSLADKATKQARATAYRLIRHSLVDTHSVRRLGEQDLDWYMVKSLSRDNKHTVEKEQVIKLIRAIVEIGSERHPTHSAIGSGNVPLSDAVMRALIAVAEYPEDPFKPICVQTLTEILLIDIELMARTGGIRVLLHALAEGPLEMAPLLAAAFLHIIDSPRTRAYLHPGTDLEIALTGITDAYGKGSEHTERIKGCARIVSSMLRTWSGLMYCCINDKAAIRVVVDCLRIPSLETREVILDMFFDLLNIKPPEWHRAFIDGRRLTMYRRSRTSAELQPADIPQRPQDTLKLTDQYIALLILVFTKAGLLDALTSMFEESSVGSALSRKATLLMAEVLQKANQVLPLSIAAKIQALPRVFSLASDYNDNEHRIVGSSALSSIDSFNRHRARLQPANVRGDSRPRANSVEESVRRGQRAVEQDKLKMKMQMDDKTFQANLLDTQVMLTKDHAKWSFDTLQDLVEGPLHNPKRMEEAIKVSRYIKKLMSFFHPFAHRFSDLPKSKPNQRWVRLGCLLLDALMASSDGIRFLQEDEFLGQLVKGFAQLDPFNPTPTSDPIFSKKRMQETLTYGYFEMLGTLSKRKEGIELMEKCKVFTAFYHLSELRGREDLITGIIENLDYTIDGHSRVVLSKAMTSSHKHIRLYVTTHLGSLIRGSQVAHAWMLKLLLTQLYDPALEVRELAVRFLEEACESTDVLQMVVEMQPTLDHLGEVGHPLLLKFMSTPTGFRFLYAAEYIEREMELWFHERNLHYVVHIEVFLAKAFSENGSEEEDDMLAFDGIVPPHFYGVMAKTDLGCEVLQEKGHFAEFAHFIRRHGLESEDRDLILKLKSVLWAVGNIGATERGLPFFEEEEIIPAILEIAEQSLVLSVRGTCFFVLGLISSTPQGAEILGDYHWEATLSPLGLPTGLCVPLDVDQFVSIPPWDCVASEALDDSRLTPPESEEETEVMTAIYNLANTVIANAASRSLTKMKSKPEYRHIFSSPSMFYRALHTISTQKYRMPVRRYIFDLFNIELDADVVRGLSECAISLRAPQIAQEVVQPSPVQEQPEVPPQPVSPTPPTPPPPQARPRQQRETAQFRPRPVRHHVSESDDEESDVEEKEVTAKKRRAPVMSLRPKSRIIGFN</sequence>
<dbReference type="Gene3D" id="1.10.287.160">
    <property type="entry name" value="HR1 repeat"/>
    <property type="match status" value="1"/>
</dbReference>
<dbReference type="InterPro" id="IPR028268">
    <property type="entry name" value="Pianissimo_fam"/>
</dbReference>
<keyword evidence="8" id="KW-1185">Reference proteome</keyword>
<feature type="region of interest" description="Disordered" evidence="2">
    <location>
        <begin position="1277"/>
        <end position="1363"/>
    </location>
</feature>
<feature type="compositionally biased region" description="Acidic residues" evidence="2">
    <location>
        <begin position="1329"/>
        <end position="1338"/>
    </location>
</feature>
<dbReference type="SUPFAM" id="SSF46585">
    <property type="entry name" value="HR1 repeat"/>
    <property type="match status" value="1"/>
</dbReference>
<dbReference type="InterPro" id="IPR029453">
    <property type="entry name" value="Rictor_IV"/>
</dbReference>
<dbReference type="Pfam" id="PF14666">
    <property type="entry name" value="RICTOR_M"/>
    <property type="match status" value="1"/>
</dbReference>
<dbReference type="SMART" id="SM01310">
    <property type="entry name" value="RICTOR_V"/>
    <property type="match status" value="1"/>
</dbReference>
<evidence type="ECO:0000313" key="8">
    <source>
        <dbReference type="Proteomes" id="UP000313359"/>
    </source>
</evidence>
<feature type="compositionally biased region" description="Basic and acidic residues" evidence="2">
    <location>
        <begin position="1"/>
        <end position="10"/>
    </location>
</feature>
<dbReference type="GO" id="GO:0031932">
    <property type="term" value="C:TORC2 complex"/>
    <property type="evidence" value="ECO:0007669"/>
    <property type="project" value="InterPro"/>
</dbReference>
<evidence type="ECO:0000313" key="7">
    <source>
        <dbReference type="EMBL" id="RPD54648.1"/>
    </source>
</evidence>
<proteinExistence type="inferred from homology"/>
<dbReference type="InterPro" id="IPR036274">
    <property type="entry name" value="HR1_rpt_sf"/>
</dbReference>
<protein>
    <recommendedName>
        <fullName evidence="9">REM-1 domain-containing protein</fullName>
    </recommendedName>
</protein>
<dbReference type="Pfam" id="PF14664">
    <property type="entry name" value="RICTOR_N"/>
    <property type="match status" value="1"/>
</dbReference>
<dbReference type="Pfam" id="PF14668">
    <property type="entry name" value="RICTOR_V"/>
    <property type="match status" value="1"/>
</dbReference>
<organism evidence="7 8">
    <name type="scientific">Lentinus tigrinus ALCF2SS1-6</name>
    <dbReference type="NCBI Taxonomy" id="1328759"/>
    <lineage>
        <taxon>Eukaryota</taxon>
        <taxon>Fungi</taxon>
        <taxon>Dikarya</taxon>
        <taxon>Basidiomycota</taxon>
        <taxon>Agaricomycotina</taxon>
        <taxon>Agaricomycetes</taxon>
        <taxon>Polyporales</taxon>
        <taxon>Polyporaceae</taxon>
        <taxon>Lentinus</taxon>
    </lineage>
</organism>
<dbReference type="InterPro" id="IPR029451">
    <property type="entry name" value="RICTOR_M"/>
</dbReference>
<reference evidence="7" key="1">
    <citation type="journal article" date="2018" name="Genome Biol. Evol.">
        <title>Genomics and development of Lentinus tigrinus, a white-rot wood-decaying mushroom with dimorphic fruiting bodies.</title>
        <authorList>
            <person name="Wu B."/>
            <person name="Xu Z."/>
            <person name="Knudson A."/>
            <person name="Carlson A."/>
            <person name="Chen N."/>
            <person name="Kovaka S."/>
            <person name="LaButti K."/>
            <person name="Lipzen A."/>
            <person name="Pennachio C."/>
            <person name="Riley R."/>
            <person name="Schakwitz W."/>
            <person name="Umezawa K."/>
            <person name="Ohm R.A."/>
            <person name="Grigoriev I.V."/>
            <person name="Nagy L.G."/>
            <person name="Gibbons J."/>
            <person name="Hibbett D."/>
        </authorList>
    </citation>
    <scope>NUCLEOTIDE SEQUENCE [LARGE SCALE GENOMIC DNA]</scope>
    <source>
        <strain evidence="7">ALCF2SS1-6</strain>
    </source>
</reference>